<evidence type="ECO:0008006" key="4">
    <source>
        <dbReference type="Google" id="ProtNLM"/>
    </source>
</evidence>
<keyword evidence="1" id="KW-0175">Coiled coil</keyword>
<sequence length="122" mass="14522">MKQPQKPSEPPQEDNQELDFEQELLEVERSLAALRERYQQVQRDLRQQKQLQYKLYKLSQDKKPTPEIQAELRQIQQQLEVLEVCLESQLFSWRSFKEPFWQAIRFGGMGVIIGWILKSCAG</sequence>
<name>A0A2N6JYR6_FISMU</name>
<gene>
    <name evidence="2" type="ORF">CEN44_20535</name>
</gene>
<comment type="caution">
    <text evidence="2">The sequence shown here is derived from an EMBL/GenBank/DDBJ whole genome shotgun (WGS) entry which is preliminary data.</text>
</comment>
<reference evidence="2 3" key="1">
    <citation type="submission" date="2017-08" db="EMBL/GenBank/DDBJ databases">
        <title>Genomes of Fischerella (Mastigocladus) sp. strains.</title>
        <authorList>
            <person name="Miller S.R."/>
        </authorList>
    </citation>
    <scope>NUCLEOTIDE SEQUENCE [LARGE SCALE GENOMIC DNA]</scope>
    <source>
        <strain evidence="2 3">CCMEE 5323</strain>
    </source>
</reference>
<dbReference type="EMBL" id="NRQW01000476">
    <property type="protein sequence ID" value="PLZ86169.1"/>
    <property type="molecule type" value="Genomic_DNA"/>
</dbReference>
<dbReference type="AlphaFoldDB" id="A0A2N6JYR6"/>
<keyword evidence="3" id="KW-1185">Reference proteome</keyword>
<feature type="coiled-coil region" evidence="1">
    <location>
        <begin position="17"/>
        <end position="51"/>
    </location>
</feature>
<protein>
    <recommendedName>
        <fullName evidence="4">DUF2203 domain-containing protein</fullName>
    </recommendedName>
</protein>
<proteinExistence type="predicted"/>
<evidence type="ECO:0000313" key="2">
    <source>
        <dbReference type="EMBL" id="PLZ86169.1"/>
    </source>
</evidence>
<dbReference type="RefSeq" id="WP_016869072.1">
    <property type="nucleotide sequence ID" value="NZ_CAWNVR010000598.1"/>
</dbReference>
<organism evidence="2 3">
    <name type="scientific">Fischerella muscicola CCMEE 5323</name>
    <dbReference type="NCBI Taxonomy" id="2019572"/>
    <lineage>
        <taxon>Bacteria</taxon>
        <taxon>Bacillati</taxon>
        <taxon>Cyanobacteriota</taxon>
        <taxon>Cyanophyceae</taxon>
        <taxon>Nostocales</taxon>
        <taxon>Hapalosiphonaceae</taxon>
        <taxon>Fischerella</taxon>
    </lineage>
</organism>
<dbReference type="Proteomes" id="UP000235036">
    <property type="component" value="Unassembled WGS sequence"/>
</dbReference>
<evidence type="ECO:0000256" key="1">
    <source>
        <dbReference type="SAM" id="Coils"/>
    </source>
</evidence>
<evidence type="ECO:0000313" key="3">
    <source>
        <dbReference type="Proteomes" id="UP000235036"/>
    </source>
</evidence>
<accession>A0A2N6JYR6</accession>